<dbReference type="GeneID" id="37194696"/>
<evidence type="ECO:0000256" key="1">
    <source>
        <dbReference type="SAM" id="MobiDB-lite"/>
    </source>
</evidence>
<proteinExistence type="predicted"/>
<feature type="compositionally biased region" description="Basic residues" evidence="1">
    <location>
        <begin position="107"/>
        <end position="116"/>
    </location>
</feature>
<dbReference type="RefSeq" id="XP_025555286.1">
    <property type="nucleotide sequence ID" value="XM_025690407.1"/>
</dbReference>
<feature type="compositionally biased region" description="Polar residues" evidence="1">
    <location>
        <begin position="23"/>
        <end position="43"/>
    </location>
</feature>
<keyword evidence="3" id="KW-1185">Reference proteome</keyword>
<feature type="compositionally biased region" description="Low complexity" evidence="1">
    <location>
        <begin position="95"/>
        <end position="106"/>
    </location>
</feature>
<feature type="region of interest" description="Disordered" evidence="1">
    <location>
        <begin position="1"/>
        <end position="52"/>
    </location>
</feature>
<protein>
    <submittedName>
        <fullName evidence="2">Uncharacterized protein</fullName>
    </submittedName>
</protein>
<dbReference type="VEuPathDB" id="FungiDB:BO97DRAFT_183856"/>
<evidence type="ECO:0000313" key="3">
    <source>
        <dbReference type="Proteomes" id="UP000248961"/>
    </source>
</evidence>
<dbReference type="EMBL" id="KZ824270">
    <property type="protein sequence ID" value="RAL16132.1"/>
    <property type="molecule type" value="Genomic_DNA"/>
</dbReference>
<sequence length="116" mass="13687">MHLYRHSETLRYFSQPHHPDQPIETQIPNHENPNPTIPYTSNKITRKKKSPRLSEIPVLYSRLVARDRPLCVQFLFVADAYSETSSITRNATISQQQQQQQQQQKQKQPKRHSLNL</sequence>
<evidence type="ECO:0000313" key="2">
    <source>
        <dbReference type="EMBL" id="RAL16132.1"/>
    </source>
</evidence>
<reference evidence="2 3" key="1">
    <citation type="submission" date="2018-02" db="EMBL/GenBank/DDBJ databases">
        <title>The genomes of Aspergillus section Nigri reveals drivers in fungal speciation.</title>
        <authorList>
            <consortium name="DOE Joint Genome Institute"/>
            <person name="Vesth T.C."/>
            <person name="Nybo J."/>
            <person name="Theobald S."/>
            <person name="Brandl J."/>
            <person name="Frisvad J.C."/>
            <person name="Nielsen K.F."/>
            <person name="Lyhne E.K."/>
            <person name="Kogle M.E."/>
            <person name="Kuo A."/>
            <person name="Riley R."/>
            <person name="Clum A."/>
            <person name="Nolan M."/>
            <person name="Lipzen A."/>
            <person name="Salamov A."/>
            <person name="Henrissat B."/>
            <person name="Wiebenga A."/>
            <person name="De vries R.P."/>
            <person name="Grigoriev I.V."/>
            <person name="Mortensen U.H."/>
            <person name="Andersen M.R."/>
            <person name="Baker S.E."/>
        </authorList>
    </citation>
    <scope>NUCLEOTIDE SEQUENCE [LARGE SCALE GENOMIC DNA]</scope>
    <source>
        <strain evidence="2 3">CBS 101889</strain>
    </source>
</reference>
<gene>
    <name evidence="2" type="ORF">BO97DRAFT_183856</name>
</gene>
<accession>A0A395I7E0</accession>
<dbReference type="Proteomes" id="UP000248961">
    <property type="component" value="Unassembled WGS sequence"/>
</dbReference>
<dbReference type="AlphaFoldDB" id="A0A395I7E0"/>
<organism evidence="2 3">
    <name type="scientific">Aspergillus homomorphus (strain CBS 101889)</name>
    <dbReference type="NCBI Taxonomy" id="1450537"/>
    <lineage>
        <taxon>Eukaryota</taxon>
        <taxon>Fungi</taxon>
        <taxon>Dikarya</taxon>
        <taxon>Ascomycota</taxon>
        <taxon>Pezizomycotina</taxon>
        <taxon>Eurotiomycetes</taxon>
        <taxon>Eurotiomycetidae</taxon>
        <taxon>Eurotiales</taxon>
        <taxon>Aspergillaceae</taxon>
        <taxon>Aspergillus</taxon>
        <taxon>Aspergillus subgen. Circumdati</taxon>
    </lineage>
</organism>
<feature type="region of interest" description="Disordered" evidence="1">
    <location>
        <begin position="92"/>
        <end position="116"/>
    </location>
</feature>
<name>A0A395I7E0_ASPHC</name>